<comment type="subunit">
    <text evidence="1">Monomer.</text>
</comment>
<dbReference type="InterPro" id="IPR015911">
    <property type="entry name" value="Phosphoglycerate_kinase_CS"/>
</dbReference>
<keyword evidence="1" id="KW-0963">Cytoplasm</keyword>
<dbReference type="Proteomes" id="UP001196301">
    <property type="component" value="Unassembled WGS sequence"/>
</dbReference>
<name>A0ABS6DVN5_9FIRM</name>
<proteinExistence type="inferred from homology"/>
<feature type="binding site" evidence="1">
    <location>
        <position position="207"/>
    </location>
    <ligand>
        <name>ATP</name>
        <dbReference type="ChEBI" id="CHEBI:30616"/>
    </ligand>
</feature>
<feature type="binding site" evidence="1">
    <location>
        <position position="298"/>
    </location>
    <ligand>
        <name>ATP</name>
        <dbReference type="ChEBI" id="CHEBI:30616"/>
    </ligand>
</feature>
<dbReference type="Pfam" id="PF00162">
    <property type="entry name" value="PGK"/>
    <property type="match status" value="1"/>
</dbReference>
<protein>
    <recommendedName>
        <fullName evidence="1">Phosphoglycerate kinase</fullName>
        <ecNumber evidence="1">2.7.2.3</ecNumber>
    </recommendedName>
</protein>
<dbReference type="EC" id="2.7.2.3" evidence="1"/>
<dbReference type="RefSeq" id="WP_216569037.1">
    <property type="nucleotide sequence ID" value="NZ_JAHLOQ010000011.1"/>
</dbReference>
<feature type="binding site" evidence="1">
    <location>
        <begin position="24"/>
        <end position="26"/>
    </location>
    <ligand>
        <name>substrate</name>
    </ligand>
</feature>
<evidence type="ECO:0000313" key="3">
    <source>
        <dbReference type="Proteomes" id="UP001196301"/>
    </source>
</evidence>
<evidence type="ECO:0000256" key="1">
    <source>
        <dbReference type="HAMAP-Rule" id="MF_00145"/>
    </source>
</evidence>
<dbReference type="EMBL" id="JAHLOQ010000011">
    <property type="protein sequence ID" value="MBU5335903.1"/>
    <property type="molecule type" value="Genomic_DNA"/>
</dbReference>
<evidence type="ECO:0000313" key="2">
    <source>
        <dbReference type="EMBL" id="MBU5335903.1"/>
    </source>
</evidence>
<reference evidence="2 3" key="1">
    <citation type="submission" date="2021-06" db="EMBL/GenBank/DDBJ databases">
        <authorList>
            <person name="Sun Q."/>
            <person name="Li D."/>
        </authorList>
    </citation>
    <scope>NUCLEOTIDE SEQUENCE [LARGE SCALE GENOMIC DNA]</scope>
    <source>
        <strain evidence="2 3">N19</strain>
    </source>
</reference>
<accession>A0ABS6DVN5</accession>
<feature type="binding site" evidence="1">
    <location>
        <begin position="356"/>
        <end position="359"/>
    </location>
    <ligand>
        <name>ATP</name>
        <dbReference type="ChEBI" id="CHEBI:30616"/>
    </ligand>
</feature>
<keyword evidence="1" id="KW-0547">Nucleotide-binding</keyword>
<keyword evidence="1" id="KW-0808">Transferase</keyword>
<dbReference type="InterPro" id="IPR001576">
    <property type="entry name" value="Phosphoglycerate_kinase"/>
</dbReference>
<dbReference type="HAMAP" id="MF_00145">
    <property type="entry name" value="Phosphoglyc_kinase"/>
    <property type="match status" value="1"/>
</dbReference>
<gene>
    <name evidence="1" type="primary">pgk</name>
    <name evidence="2" type="ORF">KQI20_05575</name>
</gene>
<sequence length="400" mass="42787">MSMLNKKTIEDINVAGKRVLVRCDFNVPLQDGVITDENRLVGALPTIKYLIEKGAKVILCSHLGKPKGEPKPELSLAPVAKRLSEMLGQEVVFAADDNVVGENAKSAVANMKDGEVVLLQNTRYRKEETKNEENYSKELASLADVFVNDAFGTAHRAHCSTVGAGQFLQERACGYLIQKELKFLGEAVSNPVRPFTAILGGSKVSDKIAVINQLLEKVDNLIIGGGMAYTFLKAQGYEIGNSLLEADKVDYAKEMLAKAEEKGVKLYLPVDSKAANKFAADAEVVVTEDQNIPEGYLGLDIGPKSVEKFVDVVKNSKTIVWNGPMGVFEFEAFAGGTLAIAKAMADLEDATTVIGGGDSAAAVNQLGFGDKMTHVSTGGGASLEFLEGKELPGIVALDDK</sequence>
<feature type="binding site" evidence="1">
    <location>
        <position position="123"/>
    </location>
    <ligand>
        <name>substrate</name>
    </ligand>
</feature>
<keyword evidence="1" id="KW-0324">Glycolysis</keyword>
<dbReference type="PIRSF" id="PIRSF000724">
    <property type="entry name" value="Pgk"/>
    <property type="match status" value="1"/>
</dbReference>
<keyword evidence="1 2" id="KW-0418">Kinase</keyword>
<dbReference type="PANTHER" id="PTHR11406:SF23">
    <property type="entry name" value="PHOSPHOGLYCERATE KINASE 1, CHLOROPLASTIC-RELATED"/>
    <property type="match status" value="1"/>
</dbReference>
<comment type="similarity">
    <text evidence="1">Belongs to the phosphoglycerate kinase family.</text>
</comment>
<keyword evidence="1" id="KW-0067">ATP-binding</keyword>
<organism evidence="2 3">
    <name type="scientific">Intestinibacter bartlettii</name>
    <dbReference type="NCBI Taxonomy" id="261299"/>
    <lineage>
        <taxon>Bacteria</taxon>
        <taxon>Bacillati</taxon>
        <taxon>Bacillota</taxon>
        <taxon>Clostridia</taxon>
        <taxon>Peptostreptococcales</taxon>
        <taxon>Peptostreptococcaceae</taxon>
        <taxon>Intestinibacter</taxon>
    </lineage>
</organism>
<comment type="caution">
    <text evidence="2">The sequence shown here is derived from an EMBL/GenBank/DDBJ whole genome shotgun (WGS) entry which is preliminary data.</text>
</comment>
<dbReference type="PANTHER" id="PTHR11406">
    <property type="entry name" value="PHOSPHOGLYCERATE KINASE"/>
    <property type="match status" value="1"/>
</dbReference>
<comment type="subcellular location">
    <subcellularLocation>
        <location evidence="1">Cytoplasm</location>
    </subcellularLocation>
</comment>
<comment type="pathway">
    <text evidence="1">Carbohydrate degradation; glycolysis; pyruvate from D-glyceraldehyde 3-phosphate: step 2/5.</text>
</comment>
<dbReference type="PROSITE" id="PS00111">
    <property type="entry name" value="PGLYCERATE_KINASE"/>
    <property type="match status" value="1"/>
</dbReference>
<keyword evidence="3" id="KW-1185">Reference proteome</keyword>
<feature type="binding site" evidence="1">
    <location>
        <position position="329"/>
    </location>
    <ligand>
        <name>ATP</name>
        <dbReference type="ChEBI" id="CHEBI:30616"/>
    </ligand>
</feature>
<feature type="binding site" evidence="1">
    <location>
        <position position="156"/>
    </location>
    <ligand>
        <name>substrate</name>
    </ligand>
</feature>
<feature type="binding site" evidence="1">
    <location>
        <begin position="62"/>
        <end position="65"/>
    </location>
    <ligand>
        <name>substrate</name>
    </ligand>
</feature>
<dbReference type="GO" id="GO:0016301">
    <property type="term" value="F:kinase activity"/>
    <property type="evidence" value="ECO:0007669"/>
    <property type="project" value="UniProtKB-KW"/>
</dbReference>
<feature type="binding site" evidence="1">
    <location>
        <position position="39"/>
    </location>
    <ligand>
        <name>substrate</name>
    </ligand>
</feature>
<dbReference type="CDD" id="cd00318">
    <property type="entry name" value="Phosphoglycerate_kinase"/>
    <property type="match status" value="1"/>
</dbReference>
<comment type="catalytic activity">
    <reaction evidence="1">
        <text>(2R)-3-phosphoglycerate + ATP = (2R)-3-phospho-glyceroyl phosphate + ADP</text>
        <dbReference type="Rhea" id="RHEA:14801"/>
        <dbReference type="ChEBI" id="CHEBI:30616"/>
        <dbReference type="ChEBI" id="CHEBI:57604"/>
        <dbReference type="ChEBI" id="CHEBI:58272"/>
        <dbReference type="ChEBI" id="CHEBI:456216"/>
        <dbReference type="EC" id="2.7.2.3"/>
    </reaction>
</comment>